<dbReference type="Proteomes" id="UP001153069">
    <property type="component" value="Unassembled WGS sequence"/>
</dbReference>
<dbReference type="EMBL" id="CAICTM010002415">
    <property type="protein sequence ID" value="CAB9529170.1"/>
    <property type="molecule type" value="Genomic_DNA"/>
</dbReference>
<proteinExistence type="predicted"/>
<comment type="caution">
    <text evidence="1">The sequence shown here is derived from an EMBL/GenBank/DDBJ whole genome shotgun (WGS) entry which is preliminary data.</text>
</comment>
<protein>
    <submittedName>
        <fullName evidence="1">Uncharacterized protein</fullName>
    </submittedName>
</protein>
<evidence type="ECO:0000313" key="2">
    <source>
        <dbReference type="Proteomes" id="UP001153069"/>
    </source>
</evidence>
<accession>A0A9N8EZG5</accession>
<name>A0A9N8EZG5_9STRA</name>
<gene>
    <name evidence="1" type="ORF">SEMRO_2417_G326970.1</name>
</gene>
<organism evidence="1 2">
    <name type="scientific">Seminavis robusta</name>
    <dbReference type="NCBI Taxonomy" id="568900"/>
    <lineage>
        <taxon>Eukaryota</taxon>
        <taxon>Sar</taxon>
        <taxon>Stramenopiles</taxon>
        <taxon>Ochrophyta</taxon>
        <taxon>Bacillariophyta</taxon>
        <taxon>Bacillariophyceae</taxon>
        <taxon>Bacillariophycidae</taxon>
        <taxon>Naviculales</taxon>
        <taxon>Naviculaceae</taxon>
        <taxon>Seminavis</taxon>
    </lineage>
</organism>
<dbReference type="AlphaFoldDB" id="A0A9N8EZG5"/>
<keyword evidence="2" id="KW-1185">Reference proteome</keyword>
<reference evidence="1" key="1">
    <citation type="submission" date="2020-06" db="EMBL/GenBank/DDBJ databases">
        <authorList>
            <consortium name="Plant Systems Biology data submission"/>
        </authorList>
    </citation>
    <scope>NUCLEOTIDE SEQUENCE</scope>
    <source>
        <strain evidence="1">D6</strain>
    </source>
</reference>
<sequence>MSEANFNTRRMRIAITAASSAIDRKSSFESLSDRDMKKLYTAIEETMKLGQESDVNMMVTLTSNAFISEKDVASIIQSLRDDNLVSRIVEESHDLIVLITDAGNVVTIRFVSWKKFIVQPAKIGTIEEEDDDSFEFEEGLSQQIAPLKHFTPNKGRRNYK</sequence>
<evidence type="ECO:0000313" key="1">
    <source>
        <dbReference type="EMBL" id="CAB9529170.1"/>
    </source>
</evidence>